<dbReference type="InterPro" id="IPR003961">
    <property type="entry name" value="FN3_dom"/>
</dbReference>
<dbReference type="InterPro" id="IPR002126">
    <property type="entry name" value="Cadherin-like_dom"/>
</dbReference>
<feature type="domain" description="Fibronectin type-III" evidence="10">
    <location>
        <begin position="2084"/>
        <end position="2176"/>
    </location>
</feature>
<proteinExistence type="predicted"/>
<evidence type="ECO:0000313" key="11">
    <source>
        <dbReference type="EMBL" id="NGP89111.1"/>
    </source>
</evidence>
<evidence type="ECO:0000256" key="3">
    <source>
        <dbReference type="ARBA" id="ARBA00022737"/>
    </source>
</evidence>
<dbReference type="InterPro" id="IPR026444">
    <property type="entry name" value="Secre_tail"/>
</dbReference>
<feature type="domain" description="Fibronectin type-III" evidence="10">
    <location>
        <begin position="1889"/>
        <end position="1987"/>
    </location>
</feature>
<keyword evidence="12" id="KW-1185">Reference proteome</keyword>
<evidence type="ECO:0000256" key="8">
    <source>
        <dbReference type="SAM" id="MobiDB-lite"/>
    </source>
</evidence>
<dbReference type="EMBL" id="JAALLS010000015">
    <property type="protein sequence ID" value="NGP89111.1"/>
    <property type="molecule type" value="Genomic_DNA"/>
</dbReference>
<dbReference type="PROSITE" id="PS50268">
    <property type="entry name" value="CADHERIN_2"/>
    <property type="match status" value="2"/>
</dbReference>
<feature type="domain" description="Cadherin" evidence="9">
    <location>
        <begin position="1417"/>
        <end position="1505"/>
    </location>
</feature>
<dbReference type="Gene3D" id="2.60.40.10">
    <property type="entry name" value="Immunoglobulins"/>
    <property type="match status" value="7"/>
</dbReference>
<feature type="region of interest" description="Disordered" evidence="8">
    <location>
        <begin position="2177"/>
        <end position="2204"/>
    </location>
</feature>
<evidence type="ECO:0000256" key="2">
    <source>
        <dbReference type="ARBA" id="ARBA00022692"/>
    </source>
</evidence>
<keyword evidence="5" id="KW-0130">Cell adhesion</keyword>
<name>A0A6M1TAQ6_9BACT</name>
<evidence type="ECO:0000259" key="9">
    <source>
        <dbReference type="PROSITE" id="PS50268"/>
    </source>
</evidence>
<dbReference type="Gene3D" id="2.60.40.60">
    <property type="entry name" value="Cadherins"/>
    <property type="match status" value="2"/>
</dbReference>
<evidence type="ECO:0000256" key="7">
    <source>
        <dbReference type="ARBA" id="ARBA00023136"/>
    </source>
</evidence>
<dbReference type="GO" id="GO:0007156">
    <property type="term" value="P:homophilic cell adhesion via plasma membrane adhesion molecules"/>
    <property type="evidence" value="ECO:0007669"/>
    <property type="project" value="InterPro"/>
</dbReference>
<dbReference type="Pfam" id="PF00028">
    <property type="entry name" value="Cadherin"/>
    <property type="match status" value="2"/>
</dbReference>
<dbReference type="CDD" id="cd11304">
    <property type="entry name" value="Cadherin_repeat"/>
    <property type="match status" value="2"/>
</dbReference>
<keyword evidence="2" id="KW-0812">Transmembrane</keyword>
<keyword evidence="7" id="KW-0472">Membrane</keyword>
<reference evidence="11 12" key="1">
    <citation type="submission" date="2020-02" db="EMBL/GenBank/DDBJ databases">
        <title>Aliifodinibius halophilus 2W32, complete genome.</title>
        <authorList>
            <person name="Li Y."/>
            <person name="Wu S."/>
        </authorList>
    </citation>
    <scope>NUCLEOTIDE SEQUENCE [LARGE SCALE GENOMIC DNA]</scope>
    <source>
        <strain evidence="11 12">2W32</strain>
    </source>
</reference>
<dbReference type="PANTHER" id="PTHR24025:SF23">
    <property type="entry name" value="NEURAL-CADHERIN"/>
    <property type="match status" value="1"/>
</dbReference>
<feature type="compositionally biased region" description="Low complexity" evidence="8">
    <location>
        <begin position="2188"/>
        <end position="2203"/>
    </location>
</feature>
<dbReference type="SMART" id="SM00736">
    <property type="entry name" value="CADG"/>
    <property type="match status" value="2"/>
</dbReference>
<dbReference type="InterPro" id="IPR006644">
    <property type="entry name" value="Cadg"/>
</dbReference>
<dbReference type="Proteomes" id="UP000479132">
    <property type="component" value="Unassembled WGS sequence"/>
</dbReference>
<organism evidence="11 12">
    <name type="scientific">Fodinibius halophilus</name>
    <dbReference type="NCBI Taxonomy" id="1736908"/>
    <lineage>
        <taxon>Bacteria</taxon>
        <taxon>Pseudomonadati</taxon>
        <taxon>Balneolota</taxon>
        <taxon>Balneolia</taxon>
        <taxon>Balneolales</taxon>
        <taxon>Balneolaceae</taxon>
        <taxon>Fodinibius</taxon>
    </lineage>
</organism>
<dbReference type="Pfam" id="PF18962">
    <property type="entry name" value="Por_Secre_tail"/>
    <property type="match status" value="1"/>
</dbReference>
<dbReference type="SUPFAM" id="SSF49265">
    <property type="entry name" value="Fibronectin type III"/>
    <property type="match status" value="2"/>
</dbReference>
<dbReference type="Pfam" id="PF05345">
    <property type="entry name" value="He_PIG"/>
    <property type="match status" value="2"/>
</dbReference>
<dbReference type="InterPro" id="IPR015919">
    <property type="entry name" value="Cadherin-like_sf"/>
</dbReference>
<protein>
    <submittedName>
        <fullName evidence="11">T9SS type A sorting domain-containing protein</fullName>
    </submittedName>
</protein>
<evidence type="ECO:0000259" key="10">
    <source>
        <dbReference type="PROSITE" id="PS50853"/>
    </source>
</evidence>
<comment type="subcellular location">
    <subcellularLocation>
        <location evidence="1">Membrane</location>
    </subcellularLocation>
</comment>
<keyword evidence="6" id="KW-1133">Transmembrane helix</keyword>
<evidence type="ECO:0000313" key="12">
    <source>
        <dbReference type="Proteomes" id="UP000479132"/>
    </source>
</evidence>
<evidence type="ECO:0000256" key="1">
    <source>
        <dbReference type="ARBA" id="ARBA00004370"/>
    </source>
</evidence>
<dbReference type="GO" id="GO:0005911">
    <property type="term" value="C:cell-cell junction"/>
    <property type="evidence" value="ECO:0007669"/>
    <property type="project" value="TreeGrafter"/>
</dbReference>
<feature type="non-terminal residue" evidence="11">
    <location>
        <position position="1"/>
    </location>
</feature>
<dbReference type="PANTHER" id="PTHR24025">
    <property type="entry name" value="DESMOGLEIN FAMILY MEMBER"/>
    <property type="match status" value="1"/>
</dbReference>
<accession>A0A6M1TAQ6</accession>
<dbReference type="GO" id="GO:0005509">
    <property type="term" value="F:calcium ion binding"/>
    <property type="evidence" value="ECO:0007669"/>
    <property type="project" value="InterPro"/>
</dbReference>
<dbReference type="GO" id="GO:0016020">
    <property type="term" value="C:membrane"/>
    <property type="evidence" value="ECO:0007669"/>
    <property type="project" value="UniProtKB-SubCell"/>
</dbReference>
<dbReference type="SMART" id="SM00112">
    <property type="entry name" value="CA"/>
    <property type="match status" value="4"/>
</dbReference>
<gene>
    <name evidence="11" type="ORF">G3569_12180</name>
</gene>
<evidence type="ECO:0000256" key="6">
    <source>
        <dbReference type="ARBA" id="ARBA00022989"/>
    </source>
</evidence>
<evidence type="ECO:0000256" key="4">
    <source>
        <dbReference type="ARBA" id="ARBA00022837"/>
    </source>
</evidence>
<sequence>PSDVSVTEDTESNVDLSSATFADVEGDNLTITLTASAGTFSSPSDGSGVGSGVTTTKVSSTVITLAGSPGDINTYLDTNSNIKYTGASNASGDNAATISVEANDGNGSGDLSLGTVNLDITAVNDAPTLSGLPSDVTVSEDTESNVDISSSVFGDVDGDNITVTLTASAGTFSAPVDEAGITETLVSATEITLAGAPGDINTYLDTPANIKYTGDSNVNGNDAATISVKANDGNGSGDVSFGNTNIDITAVNDNPTLSGLPSDVSVTEDTESNVDLSSATFADVEGDNLTVTLTVSAGTFSSLADGSGVGSGVTTTKVSATKITLAGAPGDINTYLGTSTNIKYTGDTDAFGDDAATISIEADDGTSGNITLGTVNLDIDGVNDEPILTATGTDPTFIEGAGTPGANLFNSITASAIESGQTFTEFTLTVSNIADGTDEILRLDGSDISLTDGNSVTTATNSLSTNVSVGASTATVHFSGATLSASQLQTLVDNLAYRNASDNPTTGSNRTATITEIIDSGGTANGGDDTAALSLSSTVSLTAVNDAPALANLGGNNAGVQAGGNAVHIDDGEDATVSNVDSPNYDSGFLTITDNGNNNTANGNFSVDGTDVTANGDATIAAGETIAVGGTAVGTVDATNDGQGGNVLTFNFNANATSARIQTITRNLRWAAAAGSGTQTFTLTLSDNDGTANGGDQDVTADFSMTLGNPPVVGNIDGDTVDFEVGGSAVTLDDGGNATLSDADTPASLNGGNLTVTVSANADASEDLLQLNTGGTVSVSGTTAGSNVSVGGTTVGTLVNDIAVGNDLRVNLNANATLARVQDLLRAIQYKNTASPISVFSREVSVTVTDNDGLSSSTSTVSVNLAGNPPIMVSSDVTKTIDEHTASGTSITDSDAKDGDGGAADANMTYAISAGNKDYDSDGNSAFAIDTEGKVTIDDASDLDYEGAQTFSLIVEATDTFNQSVTQSITVNLNDLAETFIVDGDSQDSFDSKSEAEERSDGGGLDVYEAVGLAQVESSSLDTIRIKQPQTSSEQIFVSGKSRQVNAVLEVASGVTRTGTNGAYIFSSDGSSFEKIINNGDLEQGQGSSVDPVSALYLKNTTLTNGFENNGLIRNDFGAATNQAILIDQASTIDGDVTNTGTITGAATGIDIRTAMNGIFSNSGTITGETYGGYFAKDISGNVTNSGTITAVSGSALRIDGAINGTLVNKSGGTLKSTNNAALQLGSADHTVINRGDLTGGNGTAVKLGDGNDTFTAESGTITGAVEGGAGSDTFNGRNAAEEFVGGTGDDIINPGKGNDTITLGDGADEVRGTAQELDGDTITDAADGNTVVLEGETGFSYPATIRTTTDQLEIDLNQDGFGNADDIIVDAPGVEGFLLVVADDGTDTRITITDNNAPIISSNNTSSFDENSTGTVLDVEATDGEGNSTDQNISYTLSGTDSGLFSINAQSGEITFNNAPDYESPADDNTDNSYEVTAEADDGIVTVSQAITINVNEVNESPTITTVQDQTIDEGSATNAISFTISDVDNTFGELNITATSSNQTLLPDANITVGGSDGNRTITLDPADYQNGSTTVTLTVSDGSLSQSISFDLTVNAVNDEPVISGTPDKTVNEDAAYSFTPSASDQEGDDLSFTIQNKPGWLAFDQQTGSLSGTPLNEDVGVYKDITITVSDGNGGSNSLPAYDLTVQNVNDAPIVDAGIADQTTIQNQSYKFTIPTDAFDDVDAGDVLTLSVAGLPDGLTFDANNNVISGTATATDVGKNTVQVTAEDQSGETVSTSFNLEVSAEVPDKVVLSSPADAVKDVKVQPVFEWQKEMISQKYEIQIATANSFGSGDMVINNVITGDTKFQPSADLARSTTFFWRVRGINLGVHGDWSTVNSFTTVPEAPAQVTLDSPADQSKDIDLQPTLTWNNAARTANYEFQLATGKSFGQGEIIIDKDNISTTEISVTSQLDRETTYYWRVRGRNAGGEGQWSATFQFITLPVIPAKVTLKAPADQHGSFPLDGTLRWETVSGATSYEIQISNDSGFSDLVASDKSITSEEFILDGHVADYSKYHWRVRAWNSAGNGDWSDSRSFMTVANPPALTFPANEEKDISIAPELAWQSGYENTSYRVKVATDDKLQNVAIDTLVQSPSLNLEGLATDTPYYWHVRVESDGSTSPYSSAFMFKTHAPEEEDVPEQQITFGEESSSEGNSRSFDSNDYRLVGLPGGDDVPVDELFEGEYGKDWKVFSDNGKQEDYLVEYSENNPLTFSEGKGYWVLSKKALTVGGKIQPVPISKKDTYSITLQPGWCIISTPFTRTVNWEDVQKYNQTNFAIFGYDGSFYESDKLKPFFAYYVYNDEGKEVELEIPYTSINKREQEEKTERKKLSSKPAKITLEVKMKGQKRPANVHMVYDAQQSEQNRHTKYMPPLKLSKFGAGIVNKKESNRKKLLHTVGDVFDRDRKHYTIEIKANKKGIVKWTPKISGLNNNIAVMVTEAKKGRAKILRNGETYPFMSAEGRKQFEVYIGTTAELEKVKDSMIPQKITLNQNYPNPFNPTTTIQFGIKKQSDVTLEVFDVLGRKVKTLVNERLKEGWHQVNFDGRRLASGTYFYRLIVGRKLHTKKMVLIK</sequence>
<dbReference type="SUPFAM" id="SSF49313">
    <property type="entry name" value="Cadherin-like"/>
    <property type="match status" value="4"/>
</dbReference>
<dbReference type="InterPro" id="IPR036116">
    <property type="entry name" value="FN3_sf"/>
</dbReference>
<dbReference type="NCBIfam" id="TIGR04183">
    <property type="entry name" value="Por_Secre_tail"/>
    <property type="match status" value="1"/>
</dbReference>
<keyword evidence="3" id="KW-0677">Repeat</keyword>
<dbReference type="CDD" id="cd00063">
    <property type="entry name" value="FN3"/>
    <property type="match status" value="1"/>
</dbReference>
<evidence type="ECO:0000256" key="5">
    <source>
        <dbReference type="ARBA" id="ARBA00022889"/>
    </source>
</evidence>
<feature type="domain" description="Cadherin" evidence="9">
    <location>
        <begin position="873"/>
        <end position="990"/>
    </location>
</feature>
<dbReference type="FunFam" id="2.60.40.10:FF:002543">
    <property type="match status" value="1"/>
</dbReference>
<comment type="caution">
    <text evidence="11">The sequence shown here is derived from an EMBL/GenBank/DDBJ whole genome shotgun (WGS) entry which is preliminary data.</text>
</comment>
<dbReference type="Gene3D" id="2.60.40.4070">
    <property type="match status" value="1"/>
</dbReference>
<dbReference type="InterPro" id="IPR050971">
    <property type="entry name" value="Cadherin-domain_protein"/>
</dbReference>
<dbReference type="InterPro" id="IPR013783">
    <property type="entry name" value="Ig-like_fold"/>
</dbReference>
<keyword evidence="4" id="KW-0106">Calcium</keyword>
<dbReference type="PROSITE" id="PS50853">
    <property type="entry name" value="FN3"/>
    <property type="match status" value="2"/>
</dbReference>